<dbReference type="InterPro" id="IPR017896">
    <property type="entry name" value="4Fe4S_Fe-S-bd"/>
</dbReference>
<dbReference type="EMBL" id="CP001390">
    <property type="protein sequence ID" value="ACM19197.1"/>
    <property type="molecule type" value="Genomic_DNA"/>
</dbReference>
<accession>B9M1Q1</accession>
<dbReference type="PIRSF" id="PIRSF000139">
    <property type="entry name" value="Glc_ox_4Fe-4S"/>
    <property type="match status" value="1"/>
</dbReference>
<dbReference type="GO" id="GO:0046872">
    <property type="term" value="F:metal ion binding"/>
    <property type="evidence" value="ECO:0007669"/>
    <property type="project" value="UniProtKB-UniRule"/>
</dbReference>
<dbReference type="HOGENOM" id="CLU_023081_0_1_7"/>
<keyword evidence="1 6" id="KW-0004">4Fe-4S</keyword>
<keyword evidence="3" id="KW-0677">Repeat</keyword>
<dbReference type="InterPro" id="IPR004017">
    <property type="entry name" value="Cys_rich_dom"/>
</dbReference>
<dbReference type="Pfam" id="PF02754">
    <property type="entry name" value="CCG"/>
    <property type="match status" value="2"/>
</dbReference>
<comment type="catalytic activity">
    <reaction evidence="6">
        <text>glycolate + A = glyoxylate + AH2</text>
        <dbReference type="Rhea" id="RHEA:21264"/>
        <dbReference type="ChEBI" id="CHEBI:13193"/>
        <dbReference type="ChEBI" id="CHEBI:17499"/>
        <dbReference type="ChEBI" id="CHEBI:29805"/>
        <dbReference type="ChEBI" id="CHEBI:36655"/>
        <dbReference type="EC" id="1.1.99.14"/>
    </reaction>
</comment>
<dbReference type="InterPro" id="IPR009051">
    <property type="entry name" value="Helical_ferredxn"/>
</dbReference>
<sequence>MGLPLQRHDVDPLKRVEKDLKKCVKCGACRANCPAFSTFQREPAVARGKVALTQHLLAKDIELDDQTYLAMSKCLLCGSCVEKCPNEVPTDEIVIAAREALAEQRGLTTFHKAVGRVIRNRKMMNMGAAMAAILGPLFFRKVPATSGLRLRFPLPFVGGRRHIPQLAKKPFLSRHPEVIQGEPGKPRIIYFVGCMTNFVYTEVGEAALALFRHLGCTVIIPKDQQCCGLPGMSGGDMETVRELAERNLSALEKYEADYVVTACATCGGALHKFYPAVVGKRNPELQQRLQALAEKTIDASVLLQKLGLQPEETGAGEAMKITYHDPCHLRTRAITRQPRELLTAATGVQLVEMEGADKCCGLGGTFNVYHYESSMQINSSKSEAIKRTGADAVVTGCPGCMMQLSDGLKHNGAPTRVLHTLEILARKIRN</sequence>
<organism evidence="8 9">
    <name type="scientific">Geotalea daltonii (strain DSM 22248 / JCM 15807 / FRC-32)</name>
    <name type="common">Geobacter daltonii</name>
    <dbReference type="NCBI Taxonomy" id="316067"/>
    <lineage>
        <taxon>Bacteria</taxon>
        <taxon>Pseudomonadati</taxon>
        <taxon>Thermodesulfobacteriota</taxon>
        <taxon>Desulfuromonadia</taxon>
        <taxon>Geobacterales</taxon>
        <taxon>Geobacteraceae</taxon>
        <taxon>Geotalea</taxon>
    </lineage>
</organism>
<dbReference type="GO" id="GO:0019154">
    <property type="term" value="F:glycolate dehydrogenase activity"/>
    <property type="evidence" value="ECO:0007669"/>
    <property type="project" value="UniProtKB-EC"/>
</dbReference>
<keyword evidence="9" id="KW-1185">Reference proteome</keyword>
<feature type="domain" description="4Fe-4S ferredoxin-type" evidence="7">
    <location>
        <begin position="14"/>
        <end position="44"/>
    </location>
</feature>
<evidence type="ECO:0000256" key="2">
    <source>
        <dbReference type="ARBA" id="ARBA00022723"/>
    </source>
</evidence>
<evidence type="ECO:0000313" key="8">
    <source>
        <dbReference type="EMBL" id="ACM19197.1"/>
    </source>
</evidence>
<keyword evidence="6" id="KW-0813">Transport</keyword>
<evidence type="ECO:0000259" key="7">
    <source>
        <dbReference type="PROSITE" id="PS51379"/>
    </source>
</evidence>
<dbReference type="PANTHER" id="PTHR32479">
    <property type="entry name" value="GLYCOLATE OXIDASE IRON-SULFUR SUBUNIT"/>
    <property type="match status" value="1"/>
</dbReference>
<reference evidence="8 9" key="1">
    <citation type="submission" date="2009-01" db="EMBL/GenBank/DDBJ databases">
        <title>Complete sequence of Geobacter sp. FRC-32.</title>
        <authorList>
            <consortium name="US DOE Joint Genome Institute"/>
            <person name="Lucas S."/>
            <person name="Copeland A."/>
            <person name="Lapidus A."/>
            <person name="Glavina del Rio T."/>
            <person name="Dalin E."/>
            <person name="Tice H."/>
            <person name="Bruce D."/>
            <person name="Goodwin L."/>
            <person name="Pitluck S."/>
            <person name="Saunders E."/>
            <person name="Brettin T."/>
            <person name="Detter J.C."/>
            <person name="Han C."/>
            <person name="Larimer F."/>
            <person name="Land M."/>
            <person name="Hauser L."/>
            <person name="Kyrpides N."/>
            <person name="Ovchinnikova G."/>
            <person name="Kostka J."/>
            <person name="Richardson P."/>
        </authorList>
    </citation>
    <scope>NUCLEOTIDE SEQUENCE [LARGE SCALE GENOMIC DNA]</scope>
    <source>
        <strain evidence="9">DSM 22248 / JCM 15807 / FRC-32</strain>
    </source>
</reference>
<evidence type="ECO:0000256" key="4">
    <source>
        <dbReference type="ARBA" id="ARBA00023004"/>
    </source>
</evidence>
<dbReference type="SUPFAM" id="SSF46548">
    <property type="entry name" value="alpha-helical ferredoxin"/>
    <property type="match status" value="1"/>
</dbReference>
<evidence type="ECO:0000256" key="6">
    <source>
        <dbReference type="PIRNR" id="PIRNR000139"/>
    </source>
</evidence>
<dbReference type="STRING" id="316067.Geob_0835"/>
<dbReference type="PROSITE" id="PS51379">
    <property type="entry name" value="4FE4S_FER_2"/>
    <property type="match status" value="2"/>
</dbReference>
<evidence type="ECO:0000256" key="1">
    <source>
        <dbReference type="ARBA" id="ARBA00022485"/>
    </source>
</evidence>
<gene>
    <name evidence="8" type="primary">larF</name>
    <name evidence="8" type="ordered locus">Geob_0835</name>
</gene>
<evidence type="ECO:0000256" key="5">
    <source>
        <dbReference type="ARBA" id="ARBA00023014"/>
    </source>
</evidence>
<dbReference type="EC" id="1.1.99.14" evidence="6"/>
<dbReference type="Gene3D" id="1.10.1060.10">
    <property type="entry name" value="Alpha-helical ferredoxin"/>
    <property type="match status" value="1"/>
</dbReference>
<feature type="domain" description="4Fe-4S ferredoxin-type" evidence="7">
    <location>
        <begin position="65"/>
        <end position="94"/>
    </location>
</feature>
<dbReference type="PROSITE" id="PS00198">
    <property type="entry name" value="4FE4S_FER_1"/>
    <property type="match status" value="1"/>
</dbReference>
<keyword evidence="2 6" id="KW-0479">Metal-binding</keyword>
<dbReference type="eggNOG" id="COG0247">
    <property type="taxonomic scope" value="Bacteria"/>
</dbReference>
<dbReference type="Proteomes" id="UP000007721">
    <property type="component" value="Chromosome"/>
</dbReference>
<keyword evidence="4 6" id="KW-0408">Iron</keyword>
<evidence type="ECO:0000256" key="3">
    <source>
        <dbReference type="ARBA" id="ARBA00022737"/>
    </source>
</evidence>
<protein>
    <recommendedName>
        <fullName evidence="6">Glycolate oxidase iron-sulfur subunit</fullName>
        <ecNumber evidence="6">1.1.99.14</ecNumber>
    </recommendedName>
</protein>
<comment type="cofactor">
    <cofactor evidence="6">
        <name>[4Fe-4S] cluster</name>
        <dbReference type="ChEBI" id="CHEBI:49883"/>
    </cofactor>
    <text evidence="6">Binds 2 [4Fe-4S] clusters.</text>
</comment>
<dbReference type="AlphaFoldDB" id="B9M1Q1"/>
<dbReference type="InterPro" id="IPR017900">
    <property type="entry name" value="4Fe4S_Fe_S_CS"/>
</dbReference>
<keyword evidence="5 6" id="KW-0411">Iron-sulfur</keyword>
<proteinExistence type="predicted"/>
<dbReference type="GO" id="GO:0051539">
    <property type="term" value="F:4 iron, 4 sulfur cluster binding"/>
    <property type="evidence" value="ECO:0007669"/>
    <property type="project" value="UniProtKB-UniRule"/>
</dbReference>
<dbReference type="KEGG" id="geo:Geob_0835"/>
<comment type="catalytic activity">
    <reaction evidence="6">
        <text>(R)-lactate + A = pyruvate + AH2</text>
        <dbReference type="Rhea" id="RHEA:15089"/>
        <dbReference type="ChEBI" id="CHEBI:13193"/>
        <dbReference type="ChEBI" id="CHEBI:15361"/>
        <dbReference type="ChEBI" id="CHEBI:16004"/>
        <dbReference type="ChEBI" id="CHEBI:17499"/>
    </reaction>
</comment>
<evidence type="ECO:0000313" key="9">
    <source>
        <dbReference type="Proteomes" id="UP000007721"/>
    </source>
</evidence>
<comment type="function">
    <text evidence="6">Component of a complex that catalyzes the oxidation of glycolate to glyoxylate.</text>
</comment>
<name>B9M1Q1_GEODF</name>
<keyword evidence="6" id="KW-0249">Electron transport</keyword>
<dbReference type="InterPro" id="IPR012257">
    <property type="entry name" value="Glc_ox_4Fe-4S"/>
</dbReference>
<dbReference type="Pfam" id="PF13183">
    <property type="entry name" value="Fer4_8"/>
    <property type="match status" value="1"/>
</dbReference>
<dbReference type="PANTHER" id="PTHR32479:SF20">
    <property type="entry name" value="GLYCOLATE OXIDASE IRON-SULFUR SUBUNIT"/>
    <property type="match status" value="1"/>
</dbReference>